<evidence type="ECO:0008006" key="5">
    <source>
        <dbReference type="Google" id="ProtNLM"/>
    </source>
</evidence>
<feature type="domain" description="DUF1214" evidence="1">
    <location>
        <begin position="665"/>
        <end position="751"/>
    </location>
</feature>
<keyword evidence="4" id="KW-1185">Reference proteome</keyword>
<evidence type="ECO:0000259" key="2">
    <source>
        <dbReference type="Pfam" id="PF06863"/>
    </source>
</evidence>
<dbReference type="PANTHER" id="PTHR36509:SF2">
    <property type="entry name" value="BLL3101 PROTEIN"/>
    <property type="match status" value="1"/>
</dbReference>
<accession>A0A2G1UR76</accession>
<dbReference type="PANTHER" id="PTHR36509">
    <property type="entry name" value="BLL3101 PROTEIN"/>
    <property type="match status" value="1"/>
</dbReference>
<dbReference type="InterPro" id="IPR037049">
    <property type="entry name" value="DUF1214_C_sf"/>
</dbReference>
<dbReference type="Pfam" id="PF06863">
    <property type="entry name" value="DUF1254"/>
    <property type="match status" value="2"/>
</dbReference>
<feature type="domain" description="DUF1214" evidence="1">
    <location>
        <begin position="325"/>
        <end position="435"/>
    </location>
</feature>
<protein>
    <recommendedName>
        <fullName evidence="5">DUF1254 domain-containing protein</fullName>
    </recommendedName>
</protein>
<reference evidence="3 4" key="1">
    <citation type="submission" date="2017-09" db="EMBL/GenBank/DDBJ databases">
        <title>The draft genome sequences of Marinobacter sp. PWS21.</title>
        <authorList>
            <person name="Cao J."/>
        </authorList>
    </citation>
    <scope>NUCLEOTIDE SEQUENCE [LARGE SCALE GENOMIC DNA]</scope>
    <source>
        <strain evidence="3 4">PWS21</strain>
    </source>
</reference>
<feature type="domain" description="DUF1254" evidence="2">
    <location>
        <begin position="483"/>
        <end position="591"/>
    </location>
</feature>
<sequence>MLPAGVASAAAPAVTPAEARVIAKEAYIYGYPMVDSYRIQYAYFVDKEDPEYKGQWNEIHNIPRVYTPEDKSVQTPNSDTPYSFLGADLRTEPLVLTVPEIPEGRYYSIQFIDAYTFNFAYAGSRTTGNEAGSIMLAGPKWKGEKPQGIKEVIQSETEINTLIYRTQLFDPTDLDNVKRIQSEYKVQPLSQFLGQPAPTPAPAIDYIEPISQEEQKSSLEVFKILNFVLQFSPTVSSEKELMERFAKVGIGAEKTFDPTKLSPEMKKAFEDGIGDAWKEFEGGAKLLAEGKITAGDVFGTRAFMKNNYLYRWLATMGIWGNSKQEAMYPIYWADASDQKLNGANRYTLHFPKGQLPPAHAFWSLTMYQLPESLLVANPIDRYLINSPMLPDMKMDTDGGLTLYIQHESPGKDLESNWLPAPKGPFAAYLRIYWPAEAALDGSWRAPKLEMVKQEREKVTVDNFVRAEADTYFKRYETAGGFGKMVHIRQPTPLDKQDVIRMNQDTLYSIGIFDLTTPLTITKPKTDRWQSMLLINQDHSIPPAIYEPGTYTFTQEQIGTRYLAVVFRTLVNANDPDDILQANALQDQITVQQADAGALEVPDWDEESLGTVRDALNVLSATLSDTSVMFGEKDKLNPIHHLLGTAFGFGGNPKKDAMYINVYPEQNDGSVNHRLYVKDVPVDGFFSITVYNKDGFMEPNDLGINSVNNFTATPDPNGGVTVHFGGCDDGRVNCLPITDGWNYIVRLYQPRQALLDGSWSFPDPTPVK</sequence>
<name>A0A2G1UR76_9GAMM</name>
<dbReference type="Gene3D" id="2.60.40.1610">
    <property type="entry name" value="Domain of unknown function DUF1254"/>
    <property type="match status" value="1"/>
</dbReference>
<dbReference type="SUPFAM" id="SSF160935">
    <property type="entry name" value="VPA0735-like"/>
    <property type="match status" value="2"/>
</dbReference>
<dbReference type="InterPro" id="IPR010621">
    <property type="entry name" value="DUF1214"/>
</dbReference>
<dbReference type="AlphaFoldDB" id="A0A2G1UR76"/>
<proteinExistence type="predicted"/>
<dbReference type="Proteomes" id="UP000231409">
    <property type="component" value="Unassembled WGS sequence"/>
</dbReference>
<feature type="domain" description="DUF1254" evidence="2">
    <location>
        <begin position="57"/>
        <end position="188"/>
    </location>
</feature>
<evidence type="ECO:0000259" key="1">
    <source>
        <dbReference type="Pfam" id="PF06742"/>
    </source>
</evidence>
<dbReference type="Pfam" id="PF06742">
    <property type="entry name" value="DUF1214"/>
    <property type="match status" value="2"/>
</dbReference>
<dbReference type="InterPro" id="IPR037050">
    <property type="entry name" value="DUF1254_sf"/>
</dbReference>
<gene>
    <name evidence="3" type="ORF">CLH61_02695</name>
</gene>
<organism evidence="3 4">
    <name type="scientific">Marinobacter profundi</name>
    <dbReference type="NCBI Taxonomy" id="2666256"/>
    <lineage>
        <taxon>Bacteria</taxon>
        <taxon>Pseudomonadati</taxon>
        <taxon>Pseudomonadota</taxon>
        <taxon>Gammaproteobacteria</taxon>
        <taxon>Pseudomonadales</taxon>
        <taxon>Marinobacteraceae</taxon>
        <taxon>Marinobacter</taxon>
    </lineage>
</organism>
<evidence type="ECO:0000313" key="4">
    <source>
        <dbReference type="Proteomes" id="UP000231409"/>
    </source>
</evidence>
<comment type="caution">
    <text evidence="3">The sequence shown here is derived from an EMBL/GenBank/DDBJ whole genome shotgun (WGS) entry which is preliminary data.</text>
</comment>
<dbReference type="Gene3D" id="2.60.120.600">
    <property type="entry name" value="Domain of unknown function DUF1214, C-terminal domain"/>
    <property type="match status" value="2"/>
</dbReference>
<evidence type="ECO:0000313" key="3">
    <source>
        <dbReference type="EMBL" id="PHQ16972.1"/>
    </source>
</evidence>
<dbReference type="InterPro" id="IPR010679">
    <property type="entry name" value="DUF1254"/>
</dbReference>
<dbReference type="EMBL" id="NTFH01000003">
    <property type="protein sequence ID" value="PHQ16972.1"/>
    <property type="molecule type" value="Genomic_DNA"/>
</dbReference>